<feature type="region of interest" description="Disordered" evidence="1">
    <location>
        <begin position="1530"/>
        <end position="1570"/>
    </location>
</feature>
<proteinExistence type="predicted"/>
<feature type="compositionally biased region" description="Low complexity" evidence="1">
    <location>
        <begin position="418"/>
        <end position="448"/>
    </location>
</feature>
<keyword evidence="2" id="KW-1133">Transmembrane helix</keyword>
<gene>
    <name evidence="3" type="ORF">XYLVIOL_LOCUS5438</name>
</gene>
<feature type="compositionally biased region" description="Polar residues" evidence="1">
    <location>
        <begin position="557"/>
        <end position="568"/>
    </location>
</feature>
<keyword evidence="4" id="KW-1185">Reference proteome</keyword>
<sequence length="1697" mass="187909">MDASRSHVHLHVEMIFDRRRFINLRVVQSIIYAFSCIVHLQAFVSYTLETLGNRCSIHPKNIVHRTREERPSRMVLTVTEDTPADMLAGSMELLVQLPREHHLQTQRVTVQRSTPMMDLLVQIATAHKLPASSYTLQAIGERGMVLPHQPNTPIGALDALQVKLLPKQGTLVPRKAKQANQPFETTFRLQVHLPRNQLYVSRVSPKMNLGEILEEVCREKDLDKNKYELRHPVNLETLDLSLSLQDYRLQEVTLYAKQGRALGSALSTQDIMALQRQEERRRQQAKQGVFGFVFKKSKEGSLSTDSLGGRSASPARSDETGRSTSPLQPPARPQRKRRPAPKPPIQAQAEVSNSTDENFGDCSKDKVVISHSRNSSDSSGYHEASVLSDNPDSAGRLPETLPRRNKVPLEMPRKLAHTSHSSKSLSNLASVPGTLSHGISSTSLSSTGLRKKRAAPPPPVTRPLSSAISTQALERIVDSEESLTSDMDPSKPPSDIGAPSKANSDIEERPKASSDIGVTTVGTKLSSTIDFTKSDLIKPEAESNNGKSDLEPRHRSGSINVKLSSTDSGHPAPVEDVPVDARVPRKRVGEPVPRPKPRKVRSKAPQRKLTPPSPLTRTLSSTSSNVDCLPNALAHSSIASSGNDASSSAIDGKSNANNVEFSSTSSAEPEEKVEVASNSFTSEDEVYLTPSQSQASFDSLFLKEKYKTESENILPNDEDKKVNIKIELDPDDDKENIDNSSDLNSTFSRSEHNSVSSKGTSGQEKRLCAVISTMPKCDHLDTLNVNDPITQSIDKEGVKDPKKAKIPRTASKSNDFETNSLEKQKRHLTSHVEDITFALNLNVASNVGLPSDASMKFDGDVVQQPKGEHEIGFQGVGEEISSPSDTNLSETDVLLQKVSDTLSNSLPVSSPAETPILPNESKSEPTNVLKETSGKVKQNPECLDNFVENTSTPNLTVNSQQDTSDYVSAADEDLSVAEWEYQLPAPPSAFRDSSSPVFDNFEAITPSPESFRDSETREAEPSDKKHSKDTLDKVEKQKNHERITESEIRGPILQEKPSNKRQNSELGLKKEVINELENKISNLPQIAKDMDSRRAPNNSSTPRIAPVDNTLSNFTITTYSRQKNLNIFEEVEDQSRGKNSDERFVRSFATLSRSRNNLDENETRNVRDLDTSTLQGKKKINVAENESNKKLEPKIQTESLHRWQSGNEMSNIQRSKSYVSICEKPVIQSSTREEENVKNGKNLVSEDAEVKKATSINSTTVTLPKNNEKFSQWRDNILKRQENPTKEKQLQSLQVLKSILPQLKNAQQAEENVPKESNDTVLPEKTRSETTSNEHSTESNVVSAREPVTAPNNKKVESEPKKLPPELSSKRYTYSGPPTINLGSWSERPTVNVQIKMDTDYKFGNKSNNNKSIININGPQDEVDASNDSESSTKLHKSKCEATLSDKREPNELAKKLITHTTASGFRKPVLNKINTSEPKTNNDKPVVTGVELKKGFHENKQDENVIDTTPVNFKELTKAFGQEVCLRPKPKRTSAVHRSNSQMENDSTKQNGHVNADQGLTNGYQDNTKPKRFTSIVGIQAQNQNNFTFRNGINVKGSQPMPVVKGFKITNTQIGGDKSHVAKEDPKEKTKVDDTKESFNGIQPPRPPTMPVITGVTLKSARPKSMPVQAEPRDILLESIRNFGGRENLKSAAERC</sequence>
<feature type="region of interest" description="Disordered" evidence="1">
    <location>
        <begin position="987"/>
        <end position="1065"/>
    </location>
</feature>
<dbReference type="PANTHER" id="PTHR21557:SF2">
    <property type="entry name" value="CORDON-BLEU PROTEIN-LIKE 1"/>
    <property type="match status" value="1"/>
</dbReference>
<feature type="compositionally biased region" description="Polar residues" evidence="1">
    <location>
        <begin position="654"/>
        <end position="667"/>
    </location>
</feature>
<feature type="region of interest" description="Disordered" evidence="1">
    <location>
        <begin position="1306"/>
        <end position="1376"/>
    </location>
</feature>
<feature type="compositionally biased region" description="Polar residues" evidence="1">
    <location>
        <begin position="738"/>
        <end position="762"/>
    </location>
</feature>
<protein>
    <recommendedName>
        <fullName evidence="5">WH2 domain-containing protein</fullName>
    </recommendedName>
</protein>
<dbReference type="Gene3D" id="3.10.20.90">
    <property type="entry name" value="Phosphatidylinositol 3-kinase Catalytic Subunit, Chain A, domain 1"/>
    <property type="match status" value="1"/>
</dbReference>
<feature type="compositionally biased region" description="Polar residues" evidence="1">
    <location>
        <begin position="463"/>
        <end position="472"/>
    </location>
</feature>
<organism evidence="3 4">
    <name type="scientific">Xylocopa violacea</name>
    <name type="common">Violet carpenter bee</name>
    <name type="synonym">Apis violacea</name>
    <dbReference type="NCBI Taxonomy" id="135666"/>
    <lineage>
        <taxon>Eukaryota</taxon>
        <taxon>Metazoa</taxon>
        <taxon>Ecdysozoa</taxon>
        <taxon>Arthropoda</taxon>
        <taxon>Hexapoda</taxon>
        <taxon>Insecta</taxon>
        <taxon>Pterygota</taxon>
        <taxon>Neoptera</taxon>
        <taxon>Endopterygota</taxon>
        <taxon>Hymenoptera</taxon>
        <taxon>Apocrita</taxon>
        <taxon>Aculeata</taxon>
        <taxon>Apoidea</taxon>
        <taxon>Anthophila</taxon>
        <taxon>Apidae</taxon>
        <taxon>Xylocopa</taxon>
        <taxon>Xylocopa</taxon>
    </lineage>
</organism>
<feature type="region of interest" description="Disordered" evidence="1">
    <location>
        <begin position="1415"/>
        <end position="1437"/>
    </location>
</feature>
<feature type="compositionally biased region" description="Basic and acidic residues" evidence="1">
    <location>
        <begin position="1010"/>
        <end position="1048"/>
    </location>
</feature>
<feature type="transmembrane region" description="Helical" evidence="2">
    <location>
        <begin position="21"/>
        <end position="44"/>
    </location>
</feature>
<feature type="compositionally biased region" description="Basic and acidic residues" evidence="1">
    <location>
        <begin position="532"/>
        <end position="541"/>
    </location>
</feature>
<evidence type="ECO:0008006" key="5">
    <source>
        <dbReference type="Google" id="ProtNLM"/>
    </source>
</evidence>
<feature type="region of interest" description="Disordered" evidence="1">
    <location>
        <begin position="1618"/>
        <end position="1654"/>
    </location>
</feature>
<feature type="compositionally biased region" description="Basic and acidic residues" evidence="1">
    <location>
        <begin position="793"/>
        <end position="803"/>
    </location>
</feature>
<feature type="compositionally biased region" description="Basic and acidic residues" evidence="1">
    <location>
        <begin position="1312"/>
        <end position="1328"/>
    </location>
</feature>
<dbReference type="Proteomes" id="UP001642520">
    <property type="component" value="Unassembled WGS sequence"/>
</dbReference>
<dbReference type="InterPro" id="IPR029071">
    <property type="entry name" value="Ubiquitin-like_domsf"/>
</dbReference>
<dbReference type="InterPro" id="IPR039895">
    <property type="entry name" value="COBL-like"/>
</dbReference>
<evidence type="ECO:0000256" key="2">
    <source>
        <dbReference type="SAM" id="Phobius"/>
    </source>
</evidence>
<feature type="compositionally biased region" description="Polar residues" evidence="1">
    <location>
        <begin position="903"/>
        <end position="912"/>
    </location>
</feature>
<feature type="region of interest" description="Disordered" evidence="1">
    <location>
        <begin position="792"/>
        <end position="815"/>
    </location>
</feature>
<feature type="compositionally biased region" description="Polar residues" evidence="1">
    <location>
        <begin position="1537"/>
        <end position="1568"/>
    </location>
</feature>
<feature type="compositionally biased region" description="Low complexity" evidence="1">
    <location>
        <begin position="615"/>
        <end position="624"/>
    </location>
</feature>
<keyword evidence="2" id="KW-0812">Transmembrane</keyword>
<feature type="region of interest" description="Disordered" evidence="1">
    <location>
        <begin position="903"/>
        <end position="937"/>
    </location>
</feature>
<dbReference type="PANTHER" id="PTHR21557">
    <property type="entry name" value="CORDON-BLEU"/>
    <property type="match status" value="1"/>
</dbReference>
<feature type="compositionally biased region" description="Polar residues" evidence="1">
    <location>
        <begin position="516"/>
        <end position="531"/>
    </location>
</feature>
<keyword evidence="2" id="KW-0472">Membrane</keyword>
<evidence type="ECO:0000313" key="3">
    <source>
        <dbReference type="EMBL" id="CAL7942204.1"/>
    </source>
</evidence>
<dbReference type="EMBL" id="CAXAJV020001292">
    <property type="protein sequence ID" value="CAL7942204.1"/>
    <property type="molecule type" value="Genomic_DNA"/>
</dbReference>
<evidence type="ECO:0000256" key="1">
    <source>
        <dbReference type="SAM" id="MobiDB-lite"/>
    </source>
</evidence>
<feature type="region of interest" description="Disordered" evidence="1">
    <location>
        <begin position="300"/>
        <end position="689"/>
    </location>
</feature>
<feature type="compositionally biased region" description="Basic residues" evidence="1">
    <location>
        <begin position="595"/>
        <end position="606"/>
    </location>
</feature>
<feature type="region of interest" description="Disordered" evidence="1">
    <location>
        <begin position="730"/>
        <end position="764"/>
    </location>
</feature>
<evidence type="ECO:0000313" key="4">
    <source>
        <dbReference type="Proteomes" id="UP001642520"/>
    </source>
</evidence>
<reference evidence="3 4" key="1">
    <citation type="submission" date="2024-08" db="EMBL/GenBank/DDBJ databases">
        <authorList>
            <person name="Will J Nash"/>
            <person name="Angela Man"/>
            <person name="Seanna McTaggart"/>
            <person name="Kendall Baker"/>
            <person name="Tom Barker"/>
            <person name="Leah Catchpole"/>
            <person name="Alex Durrant"/>
            <person name="Karim Gharbi"/>
            <person name="Naomi Irish"/>
            <person name="Gemy Kaithakottil"/>
            <person name="Debby Ku"/>
            <person name="Aaliyah Providence"/>
            <person name="Felix Shaw"/>
            <person name="David Swarbreck"/>
            <person name="Chris Watkins"/>
            <person name="Ann M. McCartney"/>
            <person name="Giulio Formenti"/>
            <person name="Alice Mouton"/>
            <person name="Noel Vella"/>
            <person name="Bjorn M von Reumont"/>
            <person name="Adriana Vella"/>
            <person name="Wilfried Haerty"/>
        </authorList>
    </citation>
    <scope>NUCLEOTIDE SEQUENCE [LARGE SCALE GENOMIC DNA]</scope>
</reference>
<name>A0ABP1NME4_XYLVO</name>
<comment type="caution">
    <text evidence="3">The sequence shown here is derived from an EMBL/GenBank/DDBJ whole genome shotgun (WGS) entry which is preliminary data.</text>
</comment>
<accession>A0ABP1NME4</accession>
<feature type="compositionally biased region" description="Basic and acidic residues" evidence="1">
    <location>
        <begin position="1354"/>
        <end position="1364"/>
    </location>
</feature>
<dbReference type="SUPFAM" id="SSF54236">
    <property type="entry name" value="Ubiquitin-like"/>
    <property type="match status" value="1"/>
</dbReference>
<feature type="compositionally biased region" description="Basic and acidic residues" evidence="1">
    <location>
        <begin position="1618"/>
        <end position="1638"/>
    </location>
</feature>
<feature type="compositionally biased region" description="Low complexity" evidence="1">
    <location>
        <begin position="636"/>
        <end position="652"/>
    </location>
</feature>